<sequence length="222" mass="24554">MRHILTGLLCLLVGAPIASAEPIWWTERNVLAPTTTNDFAAVNVGQAKFMAAMMIAEMNEKLGPWGGAQISMNDFINPNAATNDYAALTVGQLKFLATPFYDRLAEFDWFGTPTPSHYYSWTEVTTDDNDFAAVNAGQLKYMFDFDFLAPENIIDDDNDDLPDFWEIAQTGNLTTLTSPDTDDDNDGHTNIEEFHIRSNPTQAANTANSAQMSLTVLTPLED</sequence>
<evidence type="ECO:0000313" key="2">
    <source>
        <dbReference type="EMBL" id="WOO41505.1"/>
    </source>
</evidence>
<protein>
    <submittedName>
        <fullName evidence="2">Uncharacterized protein</fullName>
    </submittedName>
</protein>
<feature type="signal peptide" evidence="1">
    <location>
        <begin position="1"/>
        <end position="20"/>
    </location>
</feature>
<dbReference type="EMBL" id="CP136920">
    <property type="protein sequence ID" value="WOO41505.1"/>
    <property type="molecule type" value="Genomic_DNA"/>
</dbReference>
<gene>
    <name evidence="2" type="ORF">RZN69_00290</name>
</gene>
<dbReference type="RefSeq" id="WP_317833989.1">
    <property type="nucleotide sequence ID" value="NZ_CP136920.1"/>
</dbReference>
<evidence type="ECO:0000313" key="3">
    <source>
        <dbReference type="Proteomes" id="UP001304300"/>
    </source>
</evidence>
<dbReference type="AlphaFoldDB" id="A0AAQ3QW32"/>
<feature type="chain" id="PRO_5042931358" evidence="1">
    <location>
        <begin position="21"/>
        <end position="222"/>
    </location>
</feature>
<name>A0AAQ3QW32_9BACT</name>
<keyword evidence="3" id="KW-1185">Reference proteome</keyword>
<reference evidence="2 3" key="1">
    <citation type="submission" date="2023-10" db="EMBL/GenBank/DDBJ databases">
        <title>Rubellicoccus peritrichatus gen. nov., sp. nov., isolated from an algae of coral reef tank.</title>
        <authorList>
            <person name="Luo J."/>
        </authorList>
    </citation>
    <scope>NUCLEOTIDE SEQUENCE [LARGE SCALE GENOMIC DNA]</scope>
    <source>
        <strain evidence="2 3">CR14</strain>
    </source>
</reference>
<accession>A0AAQ3QW32</accession>
<dbReference type="Proteomes" id="UP001304300">
    <property type="component" value="Chromosome"/>
</dbReference>
<evidence type="ECO:0000256" key="1">
    <source>
        <dbReference type="SAM" id="SignalP"/>
    </source>
</evidence>
<proteinExistence type="predicted"/>
<dbReference type="KEGG" id="puo:RZN69_00290"/>
<keyword evidence="1" id="KW-0732">Signal</keyword>
<organism evidence="2 3">
    <name type="scientific">Rubellicoccus peritrichatus</name>
    <dbReference type="NCBI Taxonomy" id="3080537"/>
    <lineage>
        <taxon>Bacteria</taxon>
        <taxon>Pseudomonadati</taxon>
        <taxon>Verrucomicrobiota</taxon>
        <taxon>Opitutia</taxon>
        <taxon>Puniceicoccales</taxon>
        <taxon>Cerasicoccaceae</taxon>
        <taxon>Rubellicoccus</taxon>
    </lineage>
</organism>